<evidence type="ECO:0000313" key="15">
    <source>
        <dbReference type="Proteomes" id="UP000008983"/>
    </source>
</evidence>
<feature type="transmembrane region" description="Helical" evidence="11">
    <location>
        <begin position="175"/>
        <end position="194"/>
    </location>
</feature>
<dbReference type="EMBL" id="GL984155">
    <property type="protein sequence ID" value="EGR29350.1"/>
    <property type="molecule type" value="Genomic_DNA"/>
</dbReference>
<sequence>QEFSSKYKQFQRFVNNQYNQISQNKTVQMLIGKQNPQQPQKKENQVKNDDITNFQHASYFAASFLFIMSIISLNSFQNSRKSVLFAIGGMITAISATFYQESWNLADSFRWLSSFLIGGSIGLYFGLNTKITQYGQAVCFLQSLIGLASFLLGIAQFERLKQFKAKFNKLDSFQTVFVCLLGTMIFSSAVTCYFKLDKKNIAKEPLNLIGKYRNSVNFIVLICIGVFGLLYVVFSMGFALWMIFILALYIGWGLVVSVQQRQLNVIIPFQTVLMGITLSFVGFVFNRDYLIIVGALCITGGYKLTQRASHGINCGIFDAYFKSWNDQNIEIKSNISSDFAYNNQDINFMDLSNELMSASNIVFVPGNGIYQQQCTKYIADIALYLQEAGKNIQFCIHPSSGKLPGHMNAILAEYDVAFEIIKELEEVDFSKFELCIIVGAYDEINPDFYNFQKIPTCQVWESNRVVYIQTKVENNKNNGVFDYNNVFVLKGDNQKNLEAVYNQLQLKGVQIIREICLENEIINKNQVYCQINEEELFSLKNKCQKVLGVLNEFENNIENRVSITPELIQCFIKNGINVWIEKNAGKQCGYTDEMYCQFGAKITNSDDIYQNAHIIVLISQLKENQIQKLQQNLEILIAPLGHDKLNLINTLVKYENLTVLDINEIPEDDFLYQKLSVKQNNSLILAHRGVLEGFYHLNKSSRGINNKIGQTQQAQCLVIGADSLGLNVGKIIKQTFGANVSVFDQRDGLKESIKKMGFLPVDIVYENQFLNPISAQKNALQKCLQITDLIIITKEKKEEEGNILNEEMCSNLKRGAVIVDLVVEKGGNCSFTQFNKVTYDQNIGITVIGYNINICAQRI</sequence>
<dbReference type="SUPFAM" id="SSF52467">
    <property type="entry name" value="DHS-like NAD/FAD-binding domain"/>
    <property type="match status" value="1"/>
</dbReference>
<dbReference type="SUPFAM" id="SSF52283">
    <property type="entry name" value="Formate/glycerate dehydrogenase catalytic domain-like"/>
    <property type="match status" value="1"/>
</dbReference>
<dbReference type="InterPro" id="IPR036291">
    <property type="entry name" value="NAD(P)-bd_dom_sf"/>
</dbReference>
<keyword evidence="3 11" id="KW-0812">Transmembrane</keyword>
<proteinExistence type="predicted"/>
<keyword evidence="14" id="KW-0560">Oxidoreductase</keyword>
<dbReference type="InterPro" id="IPR034300">
    <property type="entry name" value="PNTB-like"/>
</dbReference>
<keyword evidence="15" id="KW-1185">Reference proteome</keyword>
<evidence type="ECO:0000256" key="9">
    <source>
        <dbReference type="ARBA" id="ARBA00023136"/>
    </source>
</evidence>
<dbReference type="EC" id="7.1.1.1" evidence="2"/>
<keyword evidence="6" id="KW-1278">Translocase</keyword>
<feature type="domain" description="Alanine dehydrogenase/pyridine nucleotide transhydrogenase NAD(H)-binding" evidence="12">
    <location>
        <begin position="697"/>
        <end position="849"/>
    </location>
</feature>
<dbReference type="eggNOG" id="ENOG502R2HR">
    <property type="taxonomic scope" value="Eukaryota"/>
</dbReference>
<dbReference type="InterPro" id="IPR029035">
    <property type="entry name" value="DHS-like_NAD/FAD-binding_dom"/>
</dbReference>
<dbReference type="AlphaFoldDB" id="G0QZK9"/>
<keyword evidence="7 11" id="KW-1133">Transmembrane helix</keyword>
<evidence type="ECO:0000256" key="6">
    <source>
        <dbReference type="ARBA" id="ARBA00022967"/>
    </source>
</evidence>
<keyword evidence="9 11" id="KW-0472">Membrane</keyword>
<dbReference type="GO" id="GO:0006740">
    <property type="term" value="P:NADPH regeneration"/>
    <property type="evidence" value="ECO:0007669"/>
    <property type="project" value="TreeGrafter"/>
</dbReference>
<dbReference type="FunCoup" id="G0QZK9">
    <property type="interactions" value="3"/>
</dbReference>
<dbReference type="Proteomes" id="UP000008983">
    <property type="component" value="Unassembled WGS sequence"/>
</dbReference>
<keyword evidence="5" id="KW-0521">NADP</keyword>
<dbReference type="GeneID" id="14905451"/>
<dbReference type="OrthoDB" id="293646at2759"/>
<evidence type="ECO:0000256" key="4">
    <source>
        <dbReference type="ARBA" id="ARBA00022741"/>
    </source>
</evidence>
<feature type="domain" description="Alanine dehydrogenase/pyridine nucleotide transhydrogenase N-terminal" evidence="13">
    <location>
        <begin position="548"/>
        <end position="666"/>
    </location>
</feature>
<organism evidence="14 15">
    <name type="scientific">Ichthyophthirius multifiliis</name>
    <name type="common">White spot disease agent</name>
    <name type="synonym">Ich</name>
    <dbReference type="NCBI Taxonomy" id="5932"/>
    <lineage>
        <taxon>Eukaryota</taxon>
        <taxon>Sar</taxon>
        <taxon>Alveolata</taxon>
        <taxon>Ciliophora</taxon>
        <taxon>Intramacronucleata</taxon>
        <taxon>Oligohymenophorea</taxon>
        <taxon>Hymenostomatida</taxon>
        <taxon>Ophryoglenina</taxon>
        <taxon>Ichthyophthirius</taxon>
    </lineage>
</organism>
<dbReference type="InterPro" id="IPR007886">
    <property type="entry name" value="AlaDH/PNT_N"/>
</dbReference>
<dbReference type="Pfam" id="PF01262">
    <property type="entry name" value="AlaDh_PNT_C"/>
    <property type="match status" value="1"/>
</dbReference>
<evidence type="ECO:0000256" key="7">
    <source>
        <dbReference type="ARBA" id="ARBA00022989"/>
    </source>
</evidence>
<evidence type="ECO:0000256" key="8">
    <source>
        <dbReference type="ARBA" id="ARBA00023027"/>
    </source>
</evidence>
<evidence type="ECO:0000256" key="3">
    <source>
        <dbReference type="ARBA" id="ARBA00022692"/>
    </source>
</evidence>
<dbReference type="PANTHER" id="PTHR10160:SF19">
    <property type="entry name" value="PROTON-TRANSLOCATING NAD(P)(+) TRANSHYDROGENASE"/>
    <property type="match status" value="1"/>
</dbReference>
<evidence type="ECO:0000256" key="11">
    <source>
        <dbReference type="SAM" id="Phobius"/>
    </source>
</evidence>
<dbReference type="GO" id="GO:0016491">
    <property type="term" value="F:oxidoreductase activity"/>
    <property type="evidence" value="ECO:0007669"/>
    <property type="project" value="UniProtKB-KW"/>
</dbReference>
<reference evidence="14 15" key="1">
    <citation type="submission" date="2011-07" db="EMBL/GenBank/DDBJ databases">
        <authorList>
            <person name="Coyne R."/>
            <person name="Brami D."/>
            <person name="Johnson J."/>
            <person name="Hostetler J."/>
            <person name="Hannick L."/>
            <person name="Clark T."/>
            <person name="Cassidy-Hanley D."/>
            <person name="Inman J."/>
        </authorList>
    </citation>
    <scope>NUCLEOTIDE SEQUENCE [LARGE SCALE GENOMIC DNA]</scope>
    <source>
        <strain evidence="14 15">G5</strain>
    </source>
</reference>
<dbReference type="GO" id="GO:0050661">
    <property type="term" value="F:NADP binding"/>
    <property type="evidence" value="ECO:0007669"/>
    <property type="project" value="TreeGrafter"/>
</dbReference>
<evidence type="ECO:0000256" key="5">
    <source>
        <dbReference type="ARBA" id="ARBA00022857"/>
    </source>
</evidence>
<feature type="non-terminal residue" evidence="14">
    <location>
        <position position="1"/>
    </location>
</feature>
<evidence type="ECO:0000259" key="12">
    <source>
        <dbReference type="SMART" id="SM01002"/>
    </source>
</evidence>
<gene>
    <name evidence="14" type="ORF">IMG5_157610</name>
</gene>
<feature type="transmembrane region" description="Helical" evidence="11">
    <location>
        <begin position="265"/>
        <end position="285"/>
    </location>
</feature>
<evidence type="ECO:0000256" key="1">
    <source>
        <dbReference type="ARBA" id="ARBA00004141"/>
    </source>
</evidence>
<dbReference type="RefSeq" id="XP_004030586.1">
    <property type="nucleotide sequence ID" value="XM_004030538.1"/>
</dbReference>
<comment type="subcellular location">
    <subcellularLocation>
        <location evidence="1">Membrane</location>
        <topology evidence="1">Multi-pass membrane protein</topology>
    </subcellularLocation>
</comment>
<name>G0QZK9_ICHMU</name>
<dbReference type="OMA" id="TTHKYVA"/>
<keyword evidence="4" id="KW-0547">Nucleotide-binding</keyword>
<dbReference type="SMART" id="SM01002">
    <property type="entry name" value="AlaDh_PNT_C"/>
    <property type="match status" value="1"/>
</dbReference>
<comment type="catalytic activity">
    <reaction evidence="10">
        <text>NAD(+) + NADPH + H(+)(in) = NADH + NADP(+) + H(+)(out)</text>
        <dbReference type="Rhea" id="RHEA:47992"/>
        <dbReference type="ChEBI" id="CHEBI:15378"/>
        <dbReference type="ChEBI" id="CHEBI:57540"/>
        <dbReference type="ChEBI" id="CHEBI:57783"/>
        <dbReference type="ChEBI" id="CHEBI:57945"/>
        <dbReference type="ChEBI" id="CHEBI:58349"/>
        <dbReference type="EC" id="7.1.1.1"/>
    </reaction>
</comment>
<evidence type="ECO:0000256" key="2">
    <source>
        <dbReference type="ARBA" id="ARBA00012943"/>
    </source>
</evidence>
<evidence type="ECO:0000259" key="13">
    <source>
        <dbReference type="SMART" id="SM01003"/>
    </source>
</evidence>
<evidence type="ECO:0000313" key="14">
    <source>
        <dbReference type="EMBL" id="EGR29350.1"/>
    </source>
</evidence>
<dbReference type="GO" id="GO:0005886">
    <property type="term" value="C:plasma membrane"/>
    <property type="evidence" value="ECO:0007669"/>
    <property type="project" value="TreeGrafter"/>
</dbReference>
<dbReference type="STRING" id="857967.G0QZK9"/>
<dbReference type="Pfam" id="PF05222">
    <property type="entry name" value="AlaDh_PNT_N"/>
    <property type="match status" value="1"/>
</dbReference>
<feature type="transmembrane region" description="Helical" evidence="11">
    <location>
        <begin position="57"/>
        <end position="76"/>
    </location>
</feature>
<protein>
    <recommendedName>
        <fullName evidence="2">proton-translocating NAD(P)(+) transhydrogenase</fullName>
        <ecNumber evidence="2">7.1.1.1</ecNumber>
    </recommendedName>
</protein>
<feature type="transmembrane region" description="Helical" evidence="11">
    <location>
        <begin position="240"/>
        <end position="258"/>
    </location>
</feature>
<dbReference type="PANTHER" id="PTHR10160">
    <property type="entry name" value="NAD(P) TRANSHYDROGENASE"/>
    <property type="match status" value="1"/>
</dbReference>
<dbReference type="SMART" id="SM01003">
    <property type="entry name" value="AlaDh_PNT_N"/>
    <property type="match status" value="1"/>
</dbReference>
<accession>G0QZK9</accession>
<keyword evidence="8" id="KW-0520">NAD</keyword>
<feature type="transmembrane region" description="Helical" evidence="11">
    <location>
        <begin position="111"/>
        <end position="127"/>
    </location>
</feature>
<feature type="transmembrane region" description="Helical" evidence="11">
    <location>
        <begin position="215"/>
        <end position="234"/>
    </location>
</feature>
<dbReference type="SUPFAM" id="SSF51735">
    <property type="entry name" value="NAD(P)-binding Rossmann-fold domains"/>
    <property type="match status" value="1"/>
</dbReference>
<dbReference type="InParanoid" id="G0QZK9"/>
<dbReference type="Gene3D" id="3.40.50.720">
    <property type="entry name" value="NAD(P)-binding Rossmann-like Domain"/>
    <property type="match status" value="2"/>
</dbReference>
<feature type="transmembrane region" description="Helical" evidence="11">
    <location>
        <begin position="83"/>
        <end position="99"/>
    </location>
</feature>
<dbReference type="InterPro" id="IPR007698">
    <property type="entry name" value="AlaDH/PNT_NAD(H)-bd"/>
</dbReference>
<dbReference type="Gene3D" id="3.40.50.1220">
    <property type="entry name" value="TPP-binding domain"/>
    <property type="match status" value="1"/>
</dbReference>
<evidence type="ECO:0000256" key="10">
    <source>
        <dbReference type="ARBA" id="ARBA00048202"/>
    </source>
</evidence>
<dbReference type="GO" id="GO:0008750">
    <property type="term" value="F:proton-translocating NAD(P)+ transhydrogenase activity"/>
    <property type="evidence" value="ECO:0007669"/>
    <property type="project" value="UniProtKB-EC"/>
</dbReference>
<dbReference type="Pfam" id="PF02233">
    <property type="entry name" value="PNTB"/>
    <property type="match status" value="1"/>
</dbReference>
<feature type="transmembrane region" description="Helical" evidence="11">
    <location>
        <begin position="134"/>
        <end position="155"/>
    </location>
</feature>